<comment type="caution">
    <text evidence="1">The sequence shown here is derived from an EMBL/GenBank/DDBJ whole genome shotgun (WGS) entry which is preliminary data.</text>
</comment>
<sequence>MAKNKKDLSLNQAYRDYLVEIGCMDNDGNFDEGKLSSFAVSLHSDKWGLKQIAMDVKGLGVRIQSKLYLLTKDKRFAPRSLDELRKLTELAPEFGEDPNQFNDLKNQIDRNINEFLPEFADNRVYVKILKKYRVGHAGGFIEKSALARYLSVSRSTLLYYETYKHPVNPENKMKLYLAFKEIELAPSNPREQGLLEHWAEIIKTLPFVETEKTDEDKTIESQPISMDRAEQIEEIKKQLLGDHEWLEKLKDALMLEEMTEKLSEVKVHDVPETEFVDEEFLVALEGSLRDATNRLQTISSLDKIKNQNALNEMTKVFAAFEDIVIDLVAKVQKISQGTIGARSAELLQDSLRLRGQFSGQPQRPKGGN</sequence>
<dbReference type="AlphaFoldDB" id="A0A1F5T3T6"/>
<organism evidence="1 2">
    <name type="scientific">Candidatus Falkowbacteria bacterium RIFOXYC2_FULL_36_12</name>
    <dbReference type="NCBI Taxonomy" id="1798002"/>
    <lineage>
        <taxon>Bacteria</taxon>
        <taxon>Candidatus Falkowiibacteriota</taxon>
    </lineage>
</organism>
<proteinExistence type="predicted"/>
<name>A0A1F5T3T6_9BACT</name>
<dbReference type="EMBL" id="MFGJ01000001">
    <property type="protein sequence ID" value="OGF33403.1"/>
    <property type="molecule type" value="Genomic_DNA"/>
</dbReference>
<reference evidence="1 2" key="1">
    <citation type="journal article" date="2016" name="Nat. Commun.">
        <title>Thousands of microbial genomes shed light on interconnected biogeochemical processes in an aquifer system.</title>
        <authorList>
            <person name="Anantharaman K."/>
            <person name="Brown C.T."/>
            <person name="Hug L.A."/>
            <person name="Sharon I."/>
            <person name="Castelle C.J."/>
            <person name="Probst A.J."/>
            <person name="Thomas B.C."/>
            <person name="Singh A."/>
            <person name="Wilkins M.J."/>
            <person name="Karaoz U."/>
            <person name="Brodie E.L."/>
            <person name="Williams K.H."/>
            <person name="Hubbard S.S."/>
            <person name="Banfield J.F."/>
        </authorList>
    </citation>
    <scope>NUCLEOTIDE SEQUENCE [LARGE SCALE GENOMIC DNA]</scope>
</reference>
<accession>A0A1F5T3T6</accession>
<dbReference type="Proteomes" id="UP000179001">
    <property type="component" value="Unassembled WGS sequence"/>
</dbReference>
<protein>
    <submittedName>
        <fullName evidence="1">Uncharacterized protein</fullName>
    </submittedName>
</protein>
<evidence type="ECO:0000313" key="2">
    <source>
        <dbReference type="Proteomes" id="UP000179001"/>
    </source>
</evidence>
<dbReference type="STRING" id="1798002.A2478_01745"/>
<evidence type="ECO:0000313" key="1">
    <source>
        <dbReference type="EMBL" id="OGF33403.1"/>
    </source>
</evidence>
<gene>
    <name evidence="1" type="ORF">A2478_01745</name>
</gene>